<keyword evidence="2" id="KW-1185">Reference proteome</keyword>
<proteinExistence type="predicted"/>
<evidence type="ECO:0000313" key="1">
    <source>
        <dbReference type="EMBL" id="KAJ3528081.1"/>
    </source>
</evidence>
<evidence type="ECO:0000313" key="2">
    <source>
        <dbReference type="Proteomes" id="UP001148629"/>
    </source>
</evidence>
<name>A0ACC1RY32_9HYPO</name>
<protein>
    <submittedName>
        <fullName evidence="1">Uncharacterized protein</fullName>
    </submittedName>
</protein>
<dbReference type="Proteomes" id="UP001148629">
    <property type="component" value="Unassembled WGS sequence"/>
</dbReference>
<comment type="caution">
    <text evidence="1">The sequence shown here is derived from an EMBL/GenBank/DDBJ whole genome shotgun (WGS) entry which is preliminary data.</text>
</comment>
<organism evidence="1 2">
    <name type="scientific">Fusarium decemcellulare</name>
    <dbReference type="NCBI Taxonomy" id="57161"/>
    <lineage>
        <taxon>Eukaryota</taxon>
        <taxon>Fungi</taxon>
        <taxon>Dikarya</taxon>
        <taxon>Ascomycota</taxon>
        <taxon>Pezizomycotina</taxon>
        <taxon>Sordariomycetes</taxon>
        <taxon>Hypocreomycetidae</taxon>
        <taxon>Hypocreales</taxon>
        <taxon>Nectriaceae</taxon>
        <taxon>Fusarium</taxon>
        <taxon>Fusarium decemcellulare species complex</taxon>
    </lineage>
</organism>
<dbReference type="EMBL" id="JANRMS010001461">
    <property type="protein sequence ID" value="KAJ3528081.1"/>
    <property type="molecule type" value="Genomic_DNA"/>
</dbReference>
<gene>
    <name evidence="1" type="ORF">NM208_g10382</name>
</gene>
<reference evidence="1" key="1">
    <citation type="submission" date="2022-08" db="EMBL/GenBank/DDBJ databases">
        <title>Genome Sequence of Fusarium decemcellulare.</title>
        <authorList>
            <person name="Buettner E."/>
        </authorList>
    </citation>
    <scope>NUCLEOTIDE SEQUENCE</scope>
    <source>
        <strain evidence="1">Babe19</strain>
    </source>
</reference>
<sequence>MSESTEESGFAASVALDTIINWLRIERCVGISDSGGFDGFGGKQANPSAEPHPPAHCRLGNRRTTPPTVRAAAKLVTRPTVFLAPSGFSRPALCQNIAAVFRVKPPRAVDFERSSWENNSPWARHSPCTAVVIASKASAHVDDRPDMAGITDRWVGYLRNREKQDKFEAHSFSCPLCALEIKNIELWRDHVQDNDNHREKWSTEKAVEDAFRSYVEE</sequence>
<accession>A0ACC1RY32</accession>